<dbReference type="AlphaFoldDB" id="A0AAW1N4E8"/>
<name>A0AAW1N4E8_POPJA</name>
<keyword evidence="3" id="KW-1185">Reference proteome</keyword>
<gene>
    <name evidence="2" type="ORF">QE152_g2013</name>
</gene>
<reference evidence="2 3" key="1">
    <citation type="journal article" date="2024" name="BMC Genomics">
        <title>De novo assembly and annotation of Popillia japonica's genome with initial clues to its potential as an invasive pest.</title>
        <authorList>
            <person name="Cucini C."/>
            <person name="Boschi S."/>
            <person name="Funari R."/>
            <person name="Cardaioli E."/>
            <person name="Iannotti N."/>
            <person name="Marturano G."/>
            <person name="Paoli F."/>
            <person name="Bruttini M."/>
            <person name="Carapelli A."/>
            <person name="Frati F."/>
            <person name="Nardi F."/>
        </authorList>
    </citation>
    <scope>NUCLEOTIDE SEQUENCE [LARGE SCALE GENOMIC DNA]</scope>
    <source>
        <strain evidence="2">DMR45628</strain>
    </source>
</reference>
<evidence type="ECO:0000313" key="3">
    <source>
        <dbReference type="Proteomes" id="UP001458880"/>
    </source>
</evidence>
<dbReference type="Pfam" id="PF13843">
    <property type="entry name" value="DDE_Tnp_1_7"/>
    <property type="match status" value="2"/>
</dbReference>
<organism evidence="2 3">
    <name type="scientific">Popillia japonica</name>
    <name type="common">Japanese beetle</name>
    <dbReference type="NCBI Taxonomy" id="7064"/>
    <lineage>
        <taxon>Eukaryota</taxon>
        <taxon>Metazoa</taxon>
        <taxon>Ecdysozoa</taxon>
        <taxon>Arthropoda</taxon>
        <taxon>Hexapoda</taxon>
        <taxon>Insecta</taxon>
        <taxon>Pterygota</taxon>
        <taxon>Neoptera</taxon>
        <taxon>Endopterygota</taxon>
        <taxon>Coleoptera</taxon>
        <taxon>Polyphaga</taxon>
        <taxon>Scarabaeiformia</taxon>
        <taxon>Scarabaeidae</taxon>
        <taxon>Rutelinae</taxon>
        <taxon>Popillia</taxon>
    </lineage>
</organism>
<dbReference type="InterPro" id="IPR029526">
    <property type="entry name" value="PGBD"/>
</dbReference>
<comment type="caution">
    <text evidence="2">The sequence shown here is derived from an EMBL/GenBank/DDBJ whole genome shotgun (WGS) entry which is preliminary data.</text>
</comment>
<proteinExistence type="predicted"/>
<protein>
    <submittedName>
        <fullName evidence="2">Transposase IS4</fullName>
    </submittedName>
</protein>
<dbReference type="Proteomes" id="UP001458880">
    <property type="component" value="Unassembled WGS sequence"/>
</dbReference>
<evidence type="ECO:0000313" key="2">
    <source>
        <dbReference type="EMBL" id="KAK9753530.1"/>
    </source>
</evidence>
<sequence length="401" mass="46684">MAGYYEREQEKLTKLWNELLSEDEVPGEYHYGNTNSSDDYQHISSTESDCSESTYKINPKKSIKEQLLERVRAQTYISVNSPETDFEVPVLHADSTSKELNLPAGTQISIDQAIDEVILQYCASENESDEEDLERELQWFSPTGAYLKNLVFDLEHVGITNEILENYITKAPYDCFKIFFDNELLDLIVLETNRGRLSFRQYIQNKRYKFGIGVYKLCCKDGYTYDIKVCDGKEKQVDKPATISTVMSLMSPLLDHERISYIDNYYTSVDLAHELQNRTIHLVGTLRRNRKNNPKDVECQKLKKVRRNRKNNPKDVECQKLKKGEIYAKESNTGVVVLKWHDKRDMLCLSTIHTDQTGVVVLKWHDKRDMLCLSTIHTDQTTKYLRRGKEVEKLTLIFNLN</sequence>
<dbReference type="PANTHER" id="PTHR46599:SF3">
    <property type="entry name" value="PIGGYBAC TRANSPOSABLE ELEMENT-DERIVED PROTEIN 4"/>
    <property type="match status" value="1"/>
</dbReference>
<feature type="domain" description="PiggyBac transposable element-derived protein" evidence="1">
    <location>
        <begin position="194"/>
        <end position="303"/>
    </location>
</feature>
<feature type="domain" description="PiggyBac transposable element-derived protein" evidence="1">
    <location>
        <begin position="305"/>
        <end position="356"/>
    </location>
</feature>
<evidence type="ECO:0000259" key="1">
    <source>
        <dbReference type="Pfam" id="PF13843"/>
    </source>
</evidence>
<dbReference type="PANTHER" id="PTHR46599">
    <property type="entry name" value="PIGGYBAC TRANSPOSABLE ELEMENT-DERIVED PROTEIN 4"/>
    <property type="match status" value="1"/>
</dbReference>
<dbReference type="EMBL" id="JASPKY010000013">
    <property type="protein sequence ID" value="KAK9753530.1"/>
    <property type="molecule type" value="Genomic_DNA"/>
</dbReference>
<accession>A0AAW1N4E8</accession>